<name>A0ABD4E1C6_9BURK</name>
<organism evidence="1 2">
    <name type="scientific">Burkholderia ubonensis</name>
    <dbReference type="NCBI Taxonomy" id="101571"/>
    <lineage>
        <taxon>Bacteria</taxon>
        <taxon>Pseudomonadati</taxon>
        <taxon>Pseudomonadota</taxon>
        <taxon>Betaproteobacteria</taxon>
        <taxon>Burkholderiales</taxon>
        <taxon>Burkholderiaceae</taxon>
        <taxon>Burkholderia</taxon>
        <taxon>Burkholderia cepacia complex</taxon>
    </lineage>
</organism>
<evidence type="ECO:0000313" key="2">
    <source>
        <dbReference type="Proteomes" id="UP000057910"/>
    </source>
</evidence>
<gene>
    <name evidence="1" type="ORF">WJ68_16075</name>
</gene>
<protein>
    <submittedName>
        <fullName evidence="1">Uncharacterized protein</fullName>
    </submittedName>
</protein>
<dbReference type="RefSeq" id="WP_060040254.1">
    <property type="nucleotide sequence ID" value="NZ_LPAD01000071.1"/>
</dbReference>
<dbReference type="EMBL" id="LPAD01000071">
    <property type="protein sequence ID" value="KVN83431.1"/>
    <property type="molecule type" value="Genomic_DNA"/>
</dbReference>
<accession>A0ABD4E1C6</accession>
<sequence>MIVYLAKLKSRKEMERTIPREQLGWWHDVSPGKTLILRNATAADLARCTIGEGKSLNPDDYLCENFERGSLVNRKAVEWLAIMVPTTHTGGPIDNAALTLERMREILKRRGH</sequence>
<evidence type="ECO:0000313" key="1">
    <source>
        <dbReference type="EMBL" id="KVN83431.1"/>
    </source>
</evidence>
<comment type="caution">
    <text evidence="1">The sequence shown here is derived from an EMBL/GenBank/DDBJ whole genome shotgun (WGS) entry which is preliminary data.</text>
</comment>
<reference evidence="1 2" key="1">
    <citation type="submission" date="2015-11" db="EMBL/GenBank/DDBJ databases">
        <title>Expanding the genomic diversity of Burkholderia species for the development of highly accurate diagnostics.</title>
        <authorList>
            <person name="Sahl J."/>
            <person name="Keim P."/>
            <person name="Wagner D."/>
        </authorList>
    </citation>
    <scope>NUCLEOTIDE SEQUENCE [LARGE SCALE GENOMIC DNA]</scope>
    <source>
        <strain evidence="1 2">MSMB1585WGS</strain>
    </source>
</reference>
<proteinExistence type="predicted"/>
<dbReference type="AlphaFoldDB" id="A0ABD4E1C6"/>
<dbReference type="Proteomes" id="UP000057910">
    <property type="component" value="Unassembled WGS sequence"/>
</dbReference>